<proteinExistence type="predicted"/>
<evidence type="ECO:0000313" key="3">
    <source>
        <dbReference type="Proteomes" id="UP000466794"/>
    </source>
</evidence>
<gene>
    <name evidence="2" type="ORF">GPX89_41595</name>
</gene>
<feature type="domain" description="Carboxymuconolactone decarboxylase-like" evidence="1">
    <location>
        <begin position="34"/>
        <end position="118"/>
    </location>
</feature>
<dbReference type="SUPFAM" id="SSF69118">
    <property type="entry name" value="AhpD-like"/>
    <property type="match status" value="1"/>
</dbReference>
<sequence length="135" mass="14220">MNERFQRGAARQAELGGPGGIRGRVYGQLADIAPDLHRFAVEFAYGDIHSRPGLDAGRRELVIIGALIALGDTRPQLEAHLGSALNAGVTPGEIVEAVLQALPYAGFPRVLSAMTVARGVLAARDLLPLTDSIAQ</sequence>
<dbReference type="Pfam" id="PF02627">
    <property type="entry name" value="CMD"/>
    <property type="match status" value="1"/>
</dbReference>
<dbReference type="InterPro" id="IPR052512">
    <property type="entry name" value="4CMD/NDH-1_regulator"/>
</dbReference>
<protein>
    <submittedName>
        <fullName evidence="2">Carboxymuconolactone decarboxylase family protein</fullName>
    </submittedName>
</protein>
<reference evidence="2 3" key="1">
    <citation type="submission" date="2019-12" db="EMBL/GenBank/DDBJ databases">
        <title>Nocardia sp. nov. ET3-3 isolated from soil.</title>
        <authorList>
            <person name="Kanchanasin P."/>
            <person name="Tanasupawat S."/>
            <person name="Yuki M."/>
            <person name="Kudo T."/>
        </authorList>
    </citation>
    <scope>NUCLEOTIDE SEQUENCE [LARGE SCALE GENOMIC DNA]</scope>
    <source>
        <strain evidence="2 3">ET3-3</strain>
    </source>
</reference>
<organism evidence="2 3">
    <name type="scientific">Nocardia terrae</name>
    <dbReference type="NCBI Taxonomy" id="2675851"/>
    <lineage>
        <taxon>Bacteria</taxon>
        <taxon>Bacillati</taxon>
        <taxon>Actinomycetota</taxon>
        <taxon>Actinomycetes</taxon>
        <taxon>Mycobacteriales</taxon>
        <taxon>Nocardiaceae</taxon>
        <taxon>Nocardia</taxon>
    </lineage>
</organism>
<dbReference type="Proteomes" id="UP000466794">
    <property type="component" value="Unassembled WGS sequence"/>
</dbReference>
<dbReference type="RefSeq" id="WP_157393307.1">
    <property type="nucleotide sequence ID" value="NZ_WRPP01000015.1"/>
</dbReference>
<dbReference type="PANTHER" id="PTHR33570">
    <property type="entry name" value="4-CARBOXYMUCONOLACTONE DECARBOXYLASE FAMILY PROTEIN"/>
    <property type="match status" value="1"/>
</dbReference>
<evidence type="ECO:0000313" key="2">
    <source>
        <dbReference type="EMBL" id="MVU83717.1"/>
    </source>
</evidence>
<evidence type="ECO:0000259" key="1">
    <source>
        <dbReference type="Pfam" id="PF02627"/>
    </source>
</evidence>
<name>A0A7K1VAX0_9NOCA</name>
<dbReference type="InterPro" id="IPR029032">
    <property type="entry name" value="AhpD-like"/>
</dbReference>
<dbReference type="AlphaFoldDB" id="A0A7K1VAX0"/>
<dbReference type="PANTHER" id="PTHR33570:SF2">
    <property type="entry name" value="CARBOXYMUCONOLACTONE DECARBOXYLASE-LIKE DOMAIN-CONTAINING PROTEIN"/>
    <property type="match status" value="1"/>
</dbReference>
<dbReference type="Gene3D" id="1.20.1290.10">
    <property type="entry name" value="AhpD-like"/>
    <property type="match status" value="1"/>
</dbReference>
<dbReference type="GO" id="GO:0051920">
    <property type="term" value="F:peroxiredoxin activity"/>
    <property type="evidence" value="ECO:0007669"/>
    <property type="project" value="InterPro"/>
</dbReference>
<accession>A0A7K1VAX0</accession>
<comment type="caution">
    <text evidence="2">The sequence shown here is derived from an EMBL/GenBank/DDBJ whole genome shotgun (WGS) entry which is preliminary data.</text>
</comment>
<keyword evidence="3" id="KW-1185">Reference proteome</keyword>
<dbReference type="InterPro" id="IPR003779">
    <property type="entry name" value="CMD-like"/>
</dbReference>
<dbReference type="EMBL" id="WRPP01000015">
    <property type="protein sequence ID" value="MVU83717.1"/>
    <property type="molecule type" value="Genomic_DNA"/>
</dbReference>